<name>A0ABW0UEY1_9STRE</name>
<evidence type="ECO:0000256" key="4">
    <source>
        <dbReference type="ARBA" id="ARBA00023295"/>
    </source>
</evidence>
<gene>
    <name evidence="6" type="ORF">ACFPQ3_04205</name>
</gene>
<comment type="pathway">
    <text evidence="1">Glycan metabolism; L-arabinan degradation.</text>
</comment>
<dbReference type="Gene3D" id="2.115.10.20">
    <property type="entry name" value="Glycosyl hydrolase domain, family 43"/>
    <property type="match status" value="1"/>
</dbReference>
<evidence type="ECO:0000256" key="3">
    <source>
        <dbReference type="ARBA" id="ARBA00022801"/>
    </source>
</evidence>
<organism evidence="6 7">
    <name type="scientific">Streptococcus caledonicus</name>
    <dbReference type="NCBI Taxonomy" id="2614158"/>
    <lineage>
        <taxon>Bacteria</taxon>
        <taxon>Bacillati</taxon>
        <taxon>Bacillota</taxon>
        <taxon>Bacilli</taxon>
        <taxon>Lactobacillales</taxon>
        <taxon>Streptococcaceae</taxon>
        <taxon>Streptococcus</taxon>
    </lineage>
</organism>
<reference evidence="7" key="1">
    <citation type="journal article" date="2019" name="Int. J. Syst. Evol. Microbiol.">
        <title>The Global Catalogue of Microorganisms (GCM) 10K type strain sequencing project: providing services to taxonomists for standard genome sequencing and annotation.</title>
        <authorList>
            <consortium name="The Broad Institute Genomics Platform"/>
            <consortium name="The Broad Institute Genome Sequencing Center for Infectious Disease"/>
            <person name="Wu L."/>
            <person name="Ma J."/>
        </authorList>
    </citation>
    <scope>NUCLEOTIDE SEQUENCE [LARGE SCALE GENOMIC DNA]</scope>
    <source>
        <strain evidence="7">DT43</strain>
    </source>
</reference>
<accession>A0ABW0UEY1</accession>
<comment type="similarity">
    <text evidence="2 5">Belongs to the glycosyl hydrolase 43 family.</text>
</comment>
<dbReference type="PANTHER" id="PTHR43301">
    <property type="entry name" value="ARABINAN ENDO-1,5-ALPHA-L-ARABINOSIDASE"/>
    <property type="match status" value="1"/>
</dbReference>
<dbReference type="InterPro" id="IPR050727">
    <property type="entry name" value="GH43_arabinanases"/>
</dbReference>
<dbReference type="InterPro" id="IPR006710">
    <property type="entry name" value="Glyco_hydro_43"/>
</dbReference>
<evidence type="ECO:0000256" key="1">
    <source>
        <dbReference type="ARBA" id="ARBA00004834"/>
    </source>
</evidence>
<evidence type="ECO:0000256" key="2">
    <source>
        <dbReference type="ARBA" id="ARBA00009865"/>
    </source>
</evidence>
<dbReference type="InterPro" id="IPR023296">
    <property type="entry name" value="Glyco_hydro_beta-prop_sf"/>
</dbReference>
<evidence type="ECO:0000256" key="5">
    <source>
        <dbReference type="RuleBase" id="RU361187"/>
    </source>
</evidence>
<evidence type="ECO:0000313" key="6">
    <source>
        <dbReference type="EMBL" id="MFC5630805.1"/>
    </source>
</evidence>
<evidence type="ECO:0000313" key="7">
    <source>
        <dbReference type="Proteomes" id="UP001596110"/>
    </source>
</evidence>
<dbReference type="CDD" id="cd08981">
    <property type="entry name" value="GH43_Bt1873-like"/>
    <property type="match status" value="1"/>
</dbReference>
<keyword evidence="7" id="KW-1185">Reference proteome</keyword>
<sequence length="300" mass="34720">MKRQEINIRDPYILVHNENYYLYGTRSQTTWSDADGFDCYVSQNLTDWEGPIEVFKRTDDFFATQNFWAPEVYAYQNAFYMVTTLGAKNQTKGIYVLKADQPIGPFELISDRLTPENWAAIDGTLYFEKETPYLIFSHSFETSPDGDMCLLPLNKDLTSVREEHPLTLFSAKEASWAKPVPFAKEEFGMDEDVYFTDGPSLFKDEQNDLYMIWSSWSTTGYAVGLAQSETGSVIGPWQQLPDLLFGENGGHAMVFKDLNQTLRFAYHFPNDHYREKPQFAELIQKHNSYKLINRTDLLED</sequence>
<keyword evidence="3 5" id="KW-0378">Hydrolase</keyword>
<keyword evidence="4 5" id="KW-0326">Glycosidase</keyword>
<dbReference type="EMBL" id="JBHSOJ010000016">
    <property type="protein sequence ID" value="MFC5630805.1"/>
    <property type="molecule type" value="Genomic_DNA"/>
</dbReference>
<dbReference type="RefSeq" id="WP_156805676.1">
    <property type="nucleotide sequence ID" value="NZ_JBHSOJ010000016.1"/>
</dbReference>
<proteinExistence type="inferred from homology"/>
<dbReference type="GO" id="GO:0016787">
    <property type="term" value="F:hydrolase activity"/>
    <property type="evidence" value="ECO:0007669"/>
    <property type="project" value="UniProtKB-KW"/>
</dbReference>
<protein>
    <submittedName>
        <fullName evidence="6">Glycoside hydrolase family 43 protein</fullName>
    </submittedName>
</protein>
<dbReference type="Proteomes" id="UP001596110">
    <property type="component" value="Unassembled WGS sequence"/>
</dbReference>
<dbReference type="Pfam" id="PF04616">
    <property type="entry name" value="Glyco_hydro_43"/>
    <property type="match status" value="1"/>
</dbReference>
<dbReference type="PANTHER" id="PTHR43301:SF3">
    <property type="entry name" value="ARABINAN ENDO-1,5-ALPHA-L-ARABINOSIDASE A-RELATED"/>
    <property type="match status" value="1"/>
</dbReference>
<comment type="caution">
    <text evidence="6">The sequence shown here is derived from an EMBL/GenBank/DDBJ whole genome shotgun (WGS) entry which is preliminary data.</text>
</comment>
<dbReference type="SUPFAM" id="SSF75005">
    <property type="entry name" value="Arabinanase/levansucrase/invertase"/>
    <property type="match status" value="1"/>
</dbReference>